<dbReference type="InterPro" id="IPR013752">
    <property type="entry name" value="KPA_reductase"/>
</dbReference>
<evidence type="ECO:0000256" key="7">
    <source>
        <dbReference type="ARBA" id="ARBA00023002"/>
    </source>
</evidence>
<dbReference type="InterPro" id="IPR008927">
    <property type="entry name" value="6-PGluconate_DH-like_C_sf"/>
</dbReference>
<dbReference type="RefSeq" id="WP_170882328.1">
    <property type="nucleotide sequence ID" value="NZ_JABEYA020000002.1"/>
</dbReference>
<comment type="pathway">
    <text evidence="1 10">Cofactor biosynthesis; (R)-pantothenate biosynthesis; (R)-pantoate from 3-methyl-2-oxobutanoate: step 2/2.</text>
</comment>
<evidence type="ECO:0000313" key="13">
    <source>
        <dbReference type="EMBL" id="MDN3609200.1"/>
    </source>
</evidence>
<comment type="catalytic activity">
    <reaction evidence="9 10">
        <text>(R)-pantoate + NADP(+) = 2-dehydropantoate + NADPH + H(+)</text>
        <dbReference type="Rhea" id="RHEA:16233"/>
        <dbReference type="ChEBI" id="CHEBI:11561"/>
        <dbReference type="ChEBI" id="CHEBI:15378"/>
        <dbReference type="ChEBI" id="CHEBI:15980"/>
        <dbReference type="ChEBI" id="CHEBI:57783"/>
        <dbReference type="ChEBI" id="CHEBI:58349"/>
        <dbReference type="EC" id="1.1.1.169"/>
    </reaction>
</comment>
<name>A0ABT8BSK7_9VIBR</name>
<protein>
    <recommendedName>
        <fullName evidence="4 10">2-dehydropantoate 2-reductase</fullName>
        <ecNumber evidence="3 10">1.1.1.169</ecNumber>
    </recommendedName>
    <alternativeName>
        <fullName evidence="8 10">Ketopantoate reductase</fullName>
    </alternativeName>
</protein>
<evidence type="ECO:0000256" key="5">
    <source>
        <dbReference type="ARBA" id="ARBA00022655"/>
    </source>
</evidence>
<evidence type="ECO:0000259" key="11">
    <source>
        <dbReference type="Pfam" id="PF02558"/>
    </source>
</evidence>
<dbReference type="Pfam" id="PF02558">
    <property type="entry name" value="ApbA"/>
    <property type="match status" value="1"/>
</dbReference>
<dbReference type="EC" id="1.1.1.169" evidence="3 10"/>
<comment type="similarity">
    <text evidence="2 10">Belongs to the ketopantoate reductase family.</text>
</comment>
<sequence>MNIVIVGPGAVGSLWATKLYASGHRVSLWSTSNEPERLIQLGDSPPTQFRNHDINAVQHADLILVTVKAWQVSTALSALKANIAQDAIIVLMHNGMGSAEAINAQYPSNPLVLATTTHGAFKPSKQKVIHTGRGETQLGGFNTLGQQCQFLESVMDHALPDVQWSSNIIPSLWKKLAVNCAVNPLSAIHQITNGQLAQPHYQLTIEKLLVEVHKVMVAEGIIIDRAELVNTVSNVIRATAENYSSMQQDIFYQRPSEIDFITGYLLERASVHGIAAPINRSLFEKIKQIELNYWKGQ</sequence>
<dbReference type="SUPFAM" id="SSF48179">
    <property type="entry name" value="6-phosphogluconate dehydrogenase C-terminal domain-like"/>
    <property type="match status" value="1"/>
</dbReference>
<dbReference type="Proteomes" id="UP001238540">
    <property type="component" value="Unassembled WGS sequence"/>
</dbReference>
<dbReference type="EMBL" id="JAUFQC010000001">
    <property type="protein sequence ID" value="MDN3609200.1"/>
    <property type="molecule type" value="Genomic_DNA"/>
</dbReference>
<dbReference type="Gene3D" id="1.10.1040.10">
    <property type="entry name" value="N-(1-d-carboxylethyl)-l-norvaline Dehydrogenase, domain 2"/>
    <property type="match status" value="1"/>
</dbReference>
<dbReference type="InterPro" id="IPR050838">
    <property type="entry name" value="Ketopantoate_reductase"/>
</dbReference>
<evidence type="ECO:0000256" key="10">
    <source>
        <dbReference type="RuleBase" id="RU362068"/>
    </source>
</evidence>
<evidence type="ECO:0000256" key="8">
    <source>
        <dbReference type="ARBA" id="ARBA00032024"/>
    </source>
</evidence>
<dbReference type="Gene3D" id="3.40.50.720">
    <property type="entry name" value="NAD(P)-binding Rossmann-like Domain"/>
    <property type="match status" value="1"/>
</dbReference>
<feature type="domain" description="Ketopantoate reductase N-terminal" evidence="11">
    <location>
        <begin position="3"/>
        <end position="141"/>
    </location>
</feature>
<dbReference type="InterPro" id="IPR013328">
    <property type="entry name" value="6PGD_dom2"/>
</dbReference>
<accession>A0ABT8BSK7</accession>
<evidence type="ECO:0000256" key="1">
    <source>
        <dbReference type="ARBA" id="ARBA00004994"/>
    </source>
</evidence>
<feature type="domain" description="Ketopantoate reductase C-terminal" evidence="12">
    <location>
        <begin position="167"/>
        <end position="290"/>
    </location>
</feature>
<dbReference type="InterPro" id="IPR003710">
    <property type="entry name" value="ApbA"/>
</dbReference>
<evidence type="ECO:0000313" key="14">
    <source>
        <dbReference type="Proteomes" id="UP001238540"/>
    </source>
</evidence>
<evidence type="ECO:0000256" key="2">
    <source>
        <dbReference type="ARBA" id="ARBA00007870"/>
    </source>
</evidence>
<dbReference type="GO" id="GO:0008677">
    <property type="term" value="F:2-dehydropantoate 2-reductase activity"/>
    <property type="evidence" value="ECO:0007669"/>
    <property type="project" value="UniProtKB-EC"/>
</dbReference>
<proteinExistence type="inferred from homology"/>
<dbReference type="NCBIfam" id="TIGR00745">
    <property type="entry name" value="apbA_panE"/>
    <property type="match status" value="1"/>
</dbReference>
<reference evidence="14" key="1">
    <citation type="journal article" date="2019" name="Int. J. Syst. Evol. Microbiol.">
        <title>The Global Catalogue of Microorganisms (GCM) 10K type strain sequencing project: providing services to taxonomists for standard genome sequencing and annotation.</title>
        <authorList>
            <consortium name="The Broad Institute Genomics Platform"/>
            <consortium name="The Broad Institute Genome Sequencing Center for Infectious Disease"/>
            <person name="Wu L."/>
            <person name="Ma J."/>
        </authorList>
    </citation>
    <scope>NUCLEOTIDE SEQUENCE [LARGE SCALE GENOMIC DNA]</scope>
    <source>
        <strain evidence="14">CECT 7398</strain>
    </source>
</reference>
<dbReference type="PANTHER" id="PTHR43765">
    <property type="entry name" value="2-DEHYDROPANTOATE 2-REDUCTASE-RELATED"/>
    <property type="match status" value="1"/>
</dbReference>
<dbReference type="Pfam" id="PF08546">
    <property type="entry name" value="ApbA_C"/>
    <property type="match status" value="1"/>
</dbReference>
<dbReference type="SUPFAM" id="SSF51735">
    <property type="entry name" value="NAD(P)-binding Rossmann-fold domains"/>
    <property type="match status" value="1"/>
</dbReference>
<keyword evidence="6 10" id="KW-0521">NADP</keyword>
<evidence type="ECO:0000256" key="3">
    <source>
        <dbReference type="ARBA" id="ARBA00013014"/>
    </source>
</evidence>
<dbReference type="PANTHER" id="PTHR43765:SF2">
    <property type="entry name" value="2-DEHYDROPANTOATE 2-REDUCTASE"/>
    <property type="match status" value="1"/>
</dbReference>
<dbReference type="InterPro" id="IPR013332">
    <property type="entry name" value="KPR_N"/>
</dbReference>
<keyword evidence="14" id="KW-1185">Reference proteome</keyword>
<evidence type="ECO:0000256" key="9">
    <source>
        <dbReference type="ARBA" id="ARBA00048793"/>
    </source>
</evidence>
<evidence type="ECO:0000256" key="6">
    <source>
        <dbReference type="ARBA" id="ARBA00022857"/>
    </source>
</evidence>
<evidence type="ECO:0000259" key="12">
    <source>
        <dbReference type="Pfam" id="PF08546"/>
    </source>
</evidence>
<evidence type="ECO:0000256" key="4">
    <source>
        <dbReference type="ARBA" id="ARBA00019465"/>
    </source>
</evidence>
<dbReference type="InterPro" id="IPR036291">
    <property type="entry name" value="NAD(P)-bd_dom_sf"/>
</dbReference>
<keyword evidence="5 10" id="KW-0566">Pantothenate biosynthesis</keyword>
<comment type="function">
    <text evidence="10">Catalyzes the NADPH-dependent reduction of ketopantoate into pantoic acid.</text>
</comment>
<keyword evidence="7 10" id="KW-0560">Oxidoreductase</keyword>
<dbReference type="NCBIfam" id="NF005087">
    <property type="entry name" value="PRK06522.1-1"/>
    <property type="match status" value="1"/>
</dbReference>
<organism evidence="13 14">
    <name type="scientific">Vibrio ostreicida</name>
    <dbReference type="NCBI Taxonomy" id="526588"/>
    <lineage>
        <taxon>Bacteria</taxon>
        <taxon>Pseudomonadati</taxon>
        <taxon>Pseudomonadota</taxon>
        <taxon>Gammaproteobacteria</taxon>
        <taxon>Vibrionales</taxon>
        <taxon>Vibrionaceae</taxon>
        <taxon>Vibrio</taxon>
    </lineage>
</organism>
<comment type="caution">
    <text evidence="13">The sequence shown here is derived from an EMBL/GenBank/DDBJ whole genome shotgun (WGS) entry which is preliminary data.</text>
</comment>
<gene>
    <name evidence="13" type="primary">panE</name>
    <name evidence="13" type="ORF">QWZ16_05610</name>
</gene>